<sequence length="97" mass="10323">MSTEAACWTSPLNSPSKPGMLGSERVPFAITTAENSPASASGSRFTSSSSSCPSSPTDRVTTRHPESRPGPSGSTRTTSVPKRNRSRRPKWSAKSRK</sequence>
<evidence type="ECO:0000256" key="1">
    <source>
        <dbReference type="SAM" id="MobiDB-lite"/>
    </source>
</evidence>
<feature type="compositionally biased region" description="Low complexity" evidence="1">
    <location>
        <begin position="36"/>
        <end position="56"/>
    </location>
</feature>
<feature type="region of interest" description="Disordered" evidence="1">
    <location>
        <begin position="1"/>
        <end position="97"/>
    </location>
</feature>
<keyword evidence="3" id="KW-1185">Reference proteome</keyword>
<proteinExistence type="predicted"/>
<organism evidence="2 3">
    <name type="scientific">Dietzia lutea</name>
    <dbReference type="NCBI Taxonomy" id="546160"/>
    <lineage>
        <taxon>Bacteria</taxon>
        <taxon>Bacillati</taxon>
        <taxon>Actinomycetota</taxon>
        <taxon>Actinomycetes</taxon>
        <taxon>Mycobacteriales</taxon>
        <taxon>Dietziaceae</taxon>
        <taxon>Dietzia</taxon>
    </lineage>
</organism>
<gene>
    <name evidence="2" type="ORF">A6035_15020</name>
</gene>
<dbReference type="Proteomes" id="UP000244928">
    <property type="component" value="Chromosome"/>
</dbReference>
<reference evidence="2 3" key="1">
    <citation type="submission" date="2016-04" db="EMBL/GenBank/DDBJ databases">
        <title>Complete genome sequence of Dietzia lutea YIM 80766T, a strain isolated from desert soil in Egypt.</title>
        <authorList>
            <person name="Zhao J."/>
            <person name="Hu B."/>
            <person name="Geng S."/>
            <person name="Nie Y."/>
            <person name="Tang Y."/>
        </authorList>
    </citation>
    <scope>NUCLEOTIDE SEQUENCE [LARGE SCALE GENOMIC DNA]</scope>
    <source>
        <strain evidence="2 3">YIM 80766</strain>
    </source>
</reference>
<dbReference type="KEGG" id="dlu:A6035_15020"/>
<dbReference type="AlphaFoldDB" id="A0A2S1RAF8"/>
<name>A0A2S1RAF8_9ACTN</name>
<evidence type="ECO:0000313" key="3">
    <source>
        <dbReference type="Proteomes" id="UP000244928"/>
    </source>
</evidence>
<feature type="compositionally biased region" description="Basic residues" evidence="1">
    <location>
        <begin position="82"/>
        <end position="97"/>
    </location>
</feature>
<evidence type="ECO:0000313" key="2">
    <source>
        <dbReference type="EMBL" id="AWH93276.1"/>
    </source>
</evidence>
<protein>
    <submittedName>
        <fullName evidence="2">Uncharacterized protein</fullName>
    </submittedName>
</protein>
<dbReference type="EMBL" id="CP015449">
    <property type="protein sequence ID" value="AWH93276.1"/>
    <property type="molecule type" value="Genomic_DNA"/>
</dbReference>
<feature type="compositionally biased region" description="Polar residues" evidence="1">
    <location>
        <begin position="72"/>
        <end position="81"/>
    </location>
</feature>
<accession>A0A2S1RAF8</accession>